<evidence type="ECO:0000259" key="9">
    <source>
        <dbReference type="PROSITE" id="PS50850"/>
    </source>
</evidence>
<dbReference type="GeneID" id="81600271"/>
<reference evidence="10" key="2">
    <citation type="journal article" date="2023" name="IMA Fungus">
        <title>Comparative genomic study of the Penicillium genus elucidates a diverse pangenome and 15 lateral gene transfer events.</title>
        <authorList>
            <person name="Petersen C."/>
            <person name="Sorensen T."/>
            <person name="Nielsen M.R."/>
            <person name="Sondergaard T.E."/>
            <person name="Sorensen J.L."/>
            <person name="Fitzpatrick D.A."/>
            <person name="Frisvad J.C."/>
            <person name="Nielsen K.L."/>
        </authorList>
    </citation>
    <scope>NUCLEOTIDE SEQUENCE</scope>
    <source>
        <strain evidence="10">IBT 16125</strain>
    </source>
</reference>
<keyword evidence="11" id="KW-1185">Reference proteome</keyword>
<evidence type="ECO:0000256" key="3">
    <source>
        <dbReference type="ARBA" id="ARBA00022448"/>
    </source>
</evidence>
<evidence type="ECO:0000313" key="11">
    <source>
        <dbReference type="Proteomes" id="UP001213681"/>
    </source>
</evidence>
<evidence type="ECO:0000256" key="7">
    <source>
        <dbReference type="SAM" id="MobiDB-lite"/>
    </source>
</evidence>
<accession>A0AAD6C4P1</accession>
<feature type="transmembrane region" description="Helical" evidence="8">
    <location>
        <begin position="261"/>
        <end position="284"/>
    </location>
</feature>
<sequence length="449" mass="48206">MSASEAKIAPPEGTPSGAIADHSAVMKESDAGLEVQDAEAPKNWSTEEPPPDGGLQAWLMVLGAWCSLFCTFGWINSVGEFQSYYETILLSKYSASTIAWIPSLQIFFMFAMGPIVGRLYDNFGPRYVLIGGSILHVFGLMMASISKEYYQVLLSQGVCSAMGVCAIFQPSMNCIPSWFDKKRGAVYGIVSTGSSLGGVIFPIMVSRMIAEVGYAWAMRTAAFLILFLLSIAILTVRSRVPPKPQSLDKASLFRPFSEIKMLLIFTGFLLLTFGIFIPINYLVIQAMDAGMSYALAQYLVPILNAASLFGRMGAGIGSDKLGAYNILVSACMLASILVLALWIPATSNAAIIVFAALFGFASGAYVSLAAALVVKISPFPEIGYRTGLLFLFSSFGGLTTNPIAGAILSRDHGSYTGMKAFAGVFLLAGSFFILTTRLYHTGLVLKAKF</sequence>
<keyword evidence="6 8" id="KW-0472">Membrane</keyword>
<feature type="transmembrane region" description="Helical" evidence="8">
    <location>
        <begin position="420"/>
        <end position="439"/>
    </location>
</feature>
<feature type="transmembrane region" description="Helical" evidence="8">
    <location>
        <begin position="152"/>
        <end position="172"/>
    </location>
</feature>
<gene>
    <name evidence="10" type="ORF">N7458_006646</name>
</gene>
<dbReference type="GO" id="GO:0022857">
    <property type="term" value="F:transmembrane transporter activity"/>
    <property type="evidence" value="ECO:0007669"/>
    <property type="project" value="InterPro"/>
</dbReference>
<comment type="caution">
    <text evidence="10">The sequence shown here is derived from an EMBL/GenBank/DDBJ whole genome shotgun (WGS) entry which is preliminary data.</text>
</comment>
<evidence type="ECO:0000256" key="1">
    <source>
        <dbReference type="ARBA" id="ARBA00004141"/>
    </source>
</evidence>
<dbReference type="InterPro" id="IPR020846">
    <property type="entry name" value="MFS_dom"/>
</dbReference>
<dbReference type="CDD" id="cd17352">
    <property type="entry name" value="MFS_MCT_SLC16"/>
    <property type="match status" value="1"/>
</dbReference>
<comment type="similarity">
    <text evidence="2">Belongs to the major facilitator superfamily. Monocarboxylate porter (TC 2.A.1.13) family.</text>
</comment>
<evidence type="ECO:0000256" key="4">
    <source>
        <dbReference type="ARBA" id="ARBA00022692"/>
    </source>
</evidence>
<feature type="transmembrane region" description="Helical" evidence="8">
    <location>
        <begin position="216"/>
        <end position="240"/>
    </location>
</feature>
<evidence type="ECO:0000256" key="8">
    <source>
        <dbReference type="SAM" id="Phobius"/>
    </source>
</evidence>
<evidence type="ECO:0000256" key="5">
    <source>
        <dbReference type="ARBA" id="ARBA00022989"/>
    </source>
</evidence>
<dbReference type="InterPro" id="IPR050327">
    <property type="entry name" value="Proton-linked_MCT"/>
</dbReference>
<dbReference type="PANTHER" id="PTHR11360">
    <property type="entry name" value="MONOCARBOXYLATE TRANSPORTER"/>
    <property type="match status" value="1"/>
</dbReference>
<feature type="region of interest" description="Disordered" evidence="7">
    <location>
        <begin position="29"/>
        <end position="50"/>
    </location>
</feature>
<feature type="transmembrane region" description="Helical" evidence="8">
    <location>
        <begin position="57"/>
        <end position="75"/>
    </location>
</feature>
<feature type="domain" description="Major facilitator superfamily (MFS) profile" evidence="9">
    <location>
        <begin position="56"/>
        <end position="440"/>
    </location>
</feature>
<dbReference type="PROSITE" id="PS50850">
    <property type="entry name" value="MFS"/>
    <property type="match status" value="1"/>
</dbReference>
<feature type="transmembrane region" description="Helical" evidence="8">
    <location>
        <begin position="290"/>
        <end position="309"/>
    </location>
</feature>
<comment type="subcellular location">
    <subcellularLocation>
        <location evidence="1">Membrane</location>
        <topology evidence="1">Multi-pass membrane protein</topology>
    </subcellularLocation>
</comment>
<feature type="transmembrane region" description="Helical" evidence="8">
    <location>
        <begin position="127"/>
        <end position="146"/>
    </location>
</feature>
<dbReference type="RefSeq" id="XP_056765732.1">
    <property type="nucleotide sequence ID" value="XM_056910028.1"/>
</dbReference>
<keyword evidence="3" id="KW-0813">Transport</keyword>
<feature type="region of interest" description="Disordered" evidence="7">
    <location>
        <begin position="1"/>
        <end position="20"/>
    </location>
</feature>
<dbReference type="GO" id="GO:0016020">
    <property type="term" value="C:membrane"/>
    <property type="evidence" value="ECO:0007669"/>
    <property type="project" value="UniProtKB-SubCell"/>
</dbReference>
<evidence type="ECO:0000256" key="6">
    <source>
        <dbReference type="ARBA" id="ARBA00023136"/>
    </source>
</evidence>
<dbReference type="InterPro" id="IPR011701">
    <property type="entry name" value="MFS"/>
</dbReference>
<feature type="transmembrane region" description="Helical" evidence="8">
    <location>
        <begin position="349"/>
        <end position="374"/>
    </location>
</feature>
<feature type="transmembrane region" description="Helical" evidence="8">
    <location>
        <begin position="321"/>
        <end position="343"/>
    </location>
</feature>
<dbReference type="SUPFAM" id="SSF103473">
    <property type="entry name" value="MFS general substrate transporter"/>
    <property type="match status" value="1"/>
</dbReference>
<feature type="transmembrane region" description="Helical" evidence="8">
    <location>
        <begin position="184"/>
        <end position="204"/>
    </location>
</feature>
<proteinExistence type="inferred from homology"/>
<dbReference type="Proteomes" id="UP001213681">
    <property type="component" value="Unassembled WGS sequence"/>
</dbReference>
<dbReference type="EMBL" id="JAPVEA010000006">
    <property type="protein sequence ID" value="KAJ5450197.1"/>
    <property type="molecule type" value="Genomic_DNA"/>
</dbReference>
<evidence type="ECO:0000256" key="2">
    <source>
        <dbReference type="ARBA" id="ARBA00006727"/>
    </source>
</evidence>
<organism evidence="10 11">
    <name type="scientific">Penicillium daleae</name>
    <dbReference type="NCBI Taxonomy" id="63821"/>
    <lineage>
        <taxon>Eukaryota</taxon>
        <taxon>Fungi</taxon>
        <taxon>Dikarya</taxon>
        <taxon>Ascomycota</taxon>
        <taxon>Pezizomycotina</taxon>
        <taxon>Eurotiomycetes</taxon>
        <taxon>Eurotiomycetidae</taxon>
        <taxon>Eurotiales</taxon>
        <taxon>Aspergillaceae</taxon>
        <taxon>Penicillium</taxon>
    </lineage>
</organism>
<dbReference type="Pfam" id="PF07690">
    <property type="entry name" value="MFS_1"/>
    <property type="match status" value="1"/>
</dbReference>
<dbReference type="Gene3D" id="1.20.1250.20">
    <property type="entry name" value="MFS general substrate transporter like domains"/>
    <property type="match status" value="2"/>
</dbReference>
<dbReference type="AlphaFoldDB" id="A0AAD6C4P1"/>
<keyword evidence="4 8" id="KW-0812">Transmembrane</keyword>
<reference evidence="10" key="1">
    <citation type="submission" date="2022-12" db="EMBL/GenBank/DDBJ databases">
        <authorList>
            <person name="Petersen C."/>
        </authorList>
    </citation>
    <scope>NUCLEOTIDE SEQUENCE</scope>
    <source>
        <strain evidence="10">IBT 16125</strain>
    </source>
</reference>
<dbReference type="PANTHER" id="PTHR11360:SF224">
    <property type="entry name" value="MAJOR FACILITATOR SUPERFAMILY (MFS) PROFILE DOMAIN-CONTAINING PROTEIN-RELATED"/>
    <property type="match status" value="1"/>
</dbReference>
<protein>
    <submittedName>
        <fullName evidence="10">Monocarboxylate transporter</fullName>
    </submittedName>
</protein>
<feature type="transmembrane region" description="Helical" evidence="8">
    <location>
        <begin position="386"/>
        <end position="408"/>
    </location>
</feature>
<evidence type="ECO:0000313" key="10">
    <source>
        <dbReference type="EMBL" id="KAJ5450197.1"/>
    </source>
</evidence>
<dbReference type="InterPro" id="IPR036259">
    <property type="entry name" value="MFS_trans_sf"/>
</dbReference>
<name>A0AAD6C4P1_9EURO</name>
<keyword evidence="5 8" id="KW-1133">Transmembrane helix</keyword>
<feature type="transmembrane region" description="Helical" evidence="8">
    <location>
        <begin position="95"/>
        <end position="115"/>
    </location>
</feature>